<dbReference type="SUPFAM" id="SSF55060">
    <property type="entry name" value="GHMP Kinase, C-terminal domain"/>
    <property type="match status" value="1"/>
</dbReference>
<protein>
    <submittedName>
        <fullName evidence="7">D-glycero-alpha-D-manno-heptose 7-phosphate kinase</fullName>
        <ecNumber evidence="7">2.7.1.168</ecNumber>
    </submittedName>
</protein>
<dbReference type="GO" id="GO:0042352">
    <property type="term" value="P:GDP-L-fucose salvage"/>
    <property type="evidence" value="ECO:0007669"/>
    <property type="project" value="TreeGrafter"/>
</dbReference>
<dbReference type="InterPro" id="IPR036554">
    <property type="entry name" value="GHMP_kinase_C_sf"/>
</dbReference>
<evidence type="ECO:0000256" key="2">
    <source>
        <dbReference type="ARBA" id="ARBA00022741"/>
    </source>
</evidence>
<keyword evidence="2" id="KW-0547">Nucleotide-binding</keyword>
<evidence type="ECO:0000256" key="3">
    <source>
        <dbReference type="ARBA" id="ARBA00022777"/>
    </source>
</evidence>
<keyword evidence="4" id="KW-0067">ATP-binding</keyword>
<evidence type="ECO:0000256" key="1">
    <source>
        <dbReference type="ARBA" id="ARBA00022679"/>
    </source>
</evidence>
<dbReference type="PANTHER" id="PTHR32463">
    <property type="entry name" value="L-FUCOSE KINASE"/>
    <property type="match status" value="1"/>
</dbReference>
<dbReference type="InterPro" id="IPR020568">
    <property type="entry name" value="Ribosomal_Su5_D2-typ_SF"/>
</dbReference>
<feature type="domain" description="GHMP kinase N-terminal" evidence="5">
    <location>
        <begin position="765"/>
        <end position="821"/>
    </location>
</feature>
<dbReference type="InterPro" id="IPR052203">
    <property type="entry name" value="GHMP_Kinase-Related"/>
</dbReference>
<evidence type="ECO:0000259" key="6">
    <source>
        <dbReference type="Pfam" id="PF07959"/>
    </source>
</evidence>
<evidence type="ECO:0000256" key="4">
    <source>
        <dbReference type="ARBA" id="ARBA00022840"/>
    </source>
</evidence>
<dbReference type="PANTHER" id="PTHR32463:SF0">
    <property type="entry name" value="L-FUCOSE KINASE"/>
    <property type="match status" value="1"/>
</dbReference>
<evidence type="ECO:0000313" key="7">
    <source>
        <dbReference type="EMBL" id="SOY28173.1"/>
    </source>
</evidence>
<evidence type="ECO:0000259" key="5">
    <source>
        <dbReference type="Pfam" id="PF00288"/>
    </source>
</evidence>
<dbReference type="OrthoDB" id="9812992at2"/>
<sequence>MPKTTHTHPSLESLFLSQYLQDAWDDYLRSLTRETFPCWDYIVLTASDEHQAEGFRKQLKQRQVSGFLPGRTHFHVIPDPEGRRVGSGGATLNVLRSLVEETKTEDFGNLRILVIHSGGDSRRVPQYSALGKLFSPVPRVLPNGRPSTLFDEFLVAMSGVAGRIREGMLLLSGDVLLLFNPLQIDFSGEGAAVLSFKADVETGKNHGVYLKNDDDNVAEFLHKQTVETLKEKGAVNNRGCVDIDTGAVIFSPGILRALYSLVKKDPERFVNEKVRLNLYGDFQYPMATGATLESFLREKSEGEYCRELEEARRAVWYALHPFCMKLLRLAPAQFIHFGTTGEVLELMDTGVESYAGLGWSRCVSSSINDGAAAGYMSILSSGAECGKGVYLEVSSAGPGARIGNRTILSFVDVGDEVVPDDVVLHALKRRDGKFVARIYGTHDNPKEGKEGSFLGTSLEGFVKANALKESEIWDSQEHTLWTARLYPVCDTIREAIKASLNVHAMAWGRGDVAVWRSSERTSLQAGFYDADPDALIAWEKRMGELVQMDALEKLIQAGRPVSDVQGLFPEGRLTLIQRQWMEGRLASADYRDRMRLNYYIGKALGGAEGERYIAHCFHAVQEAVLNSAAEQWKEEAVRRIVHKECIVELPLRLNWGGGWSDTPPYCYENGGTVLNAAVLLNGKKPVTVRLTALEEKKIVLSSGDMGVYGEFCHIEELQDAGDPYDPYVLQKAALMACGIIPKHGGDLETILCHMGAGFQMDTEVVGVPKGSGLGTSSILAAACVKALCAFTATPCTPQEIYRHVLVMEQIMSTGGGWQDQVGGLTPGIKFITTMPGRSQDIHVESVRMAAESLEELNARLILIYTGQRRLARNLLRDVVGRYIGNEPETVTALNEIQRLAALMRFELERGHIDDFAHLLSQHWELSKKIDGGSSNTLIEHIFSTVEDLIEGRMICGAGGGGFLQAIVKKGVGKDSVRDRLMDVFQDAGIEVWDCRLV</sequence>
<accession>A0A2K4ZCI6</accession>
<name>A0A2K4ZCI6_9FIRM</name>
<feature type="domain" description="GDP-fucose pyrophosphorylase" evidence="6">
    <location>
        <begin position="108"/>
        <end position="490"/>
    </location>
</feature>
<dbReference type="SUPFAM" id="SSF54211">
    <property type="entry name" value="Ribosomal protein S5 domain 2-like"/>
    <property type="match status" value="1"/>
</dbReference>
<dbReference type="EMBL" id="OFSM01000004">
    <property type="protein sequence ID" value="SOY28173.1"/>
    <property type="molecule type" value="Genomic_DNA"/>
</dbReference>
<proteinExistence type="predicted"/>
<dbReference type="GO" id="GO:0050201">
    <property type="term" value="F:fucokinase activity"/>
    <property type="evidence" value="ECO:0007669"/>
    <property type="project" value="TreeGrafter"/>
</dbReference>
<dbReference type="RefSeq" id="WP_103238293.1">
    <property type="nucleotide sequence ID" value="NZ_JANJZD010000004.1"/>
</dbReference>
<evidence type="ECO:0000313" key="8">
    <source>
        <dbReference type="Proteomes" id="UP000236311"/>
    </source>
</evidence>
<dbReference type="Proteomes" id="UP000236311">
    <property type="component" value="Unassembled WGS sequence"/>
</dbReference>
<keyword evidence="8" id="KW-1185">Reference proteome</keyword>
<reference evidence="7 8" key="1">
    <citation type="submission" date="2018-01" db="EMBL/GenBank/DDBJ databases">
        <authorList>
            <person name="Gaut B.S."/>
            <person name="Morton B.R."/>
            <person name="Clegg M.T."/>
            <person name="Duvall M.R."/>
        </authorList>
    </citation>
    <scope>NUCLEOTIDE SEQUENCE [LARGE SCALE GENOMIC DNA]</scope>
    <source>
        <strain evidence="7">GP69</strain>
    </source>
</reference>
<dbReference type="GO" id="GO:0005524">
    <property type="term" value="F:ATP binding"/>
    <property type="evidence" value="ECO:0007669"/>
    <property type="project" value="UniProtKB-KW"/>
</dbReference>
<organism evidence="7 8">
    <name type="scientific">Acetatifactor muris</name>
    <dbReference type="NCBI Taxonomy" id="879566"/>
    <lineage>
        <taxon>Bacteria</taxon>
        <taxon>Bacillati</taxon>
        <taxon>Bacillota</taxon>
        <taxon>Clostridia</taxon>
        <taxon>Lachnospirales</taxon>
        <taxon>Lachnospiraceae</taxon>
        <taxon>Acetatifactor</taxon>
    </lineage>
</organism>
<dbReference type="Pfam" id="PF07959">
    <property type="entry name" value="Fucose_pyrophosphorylase"/>
    <property type="match status" value="1"/>
</dbReference>
<keyword evidence="1 7" id="KW-0808">Transferase</keyword>
<dbReference type="PRINTS" id="PR00959">
    <property type="entry name" value="MEVGALKINASE"/>
</dbReference>
<keyword evidence="3 7" id="KW-0418">Kinase</keyword>
<dbReference type="Pfam" id="PF00288">
    <property type="entry name" value="GHMP_kinases_N"/>
    <property type="match status" value="1"/>
</dbReference>
<dbReference type="AlphaFoldDB" id="A0A2K4ZCI6"/>
<gene>
    <name evidence="7" type="primary">hddA_1</name>
    <name evidence="7" type="ORF">AMURIS_00880</name>
</gene>
<dbReference type="InterPro" id="IPR006204">
    <property type="entry name" value="GHMP_kinase_N_dom"/>
</dbReference>
<dbReference type="Gene3D" id="3.30.230.120">
    <property type="match status" value="1"/>
</dbReference>
<dbReference type="InterPro" id="IPR012887">
    <property type="entry name" value="GDP_fucose_pyrophosphorylase"/>
</dbReference>
<dbReference type="EC" id="2.7.1.168" evidence="7"/>